<dbReference type="PANTHER" id="PTHR32154:SF20">
    <property type="entry name" value="2-OXOGLUTARATE OXIDOREDUCTASE SUBUNIT KORA"/>
    <property type="match status" value="1"/>
</dbReference>
<dbReference type="InterPro" id="IPR022367">
    <property type="entry name" value="2-oxoacid/accept_OxRdtase_asu"/>
</dbReference>
<name>A0ABS3ERY8_9FLAO</name>
<gene>
    <name evidence="5" type="ORF">J0X13_00105</name>
</gene>
<comment type="caution">
    <text evidence="5">The sequence shown here is derived from an EMBL/GenBank/DDBJ whole genome shotgun (WGS) entry which is preliminary data.</text>
</comment>
<dbReference type="PANTHER" id="PTHR32154">
    <property type="entry name" value="PYRUVATE-FLAVODOXIN OXIDOREDUCTASE-RELATED"/>
    <property type="match status" value="1"/>
</dbReference>
<reference evidence="5 6" key="1">
    <citation type="submission" date="2021-03" db="EMBL/GenBank/DDBJ databases">
        <title>Muricauda sp. CAU 1631 isolated from Incheon.</title>
        <authorList>
            <person name="Kim W."/>
        </authorList>
    </citation>
    <scope>NUCLEOTIDE SEQUENCE [LARGE SCALE GENOMIC DNA]</scope>
    <source>
        <strain evidence="5 6">CAU 1631</strain>
    </source>
</reference>
<sequence>MDYFVGGDTLKEGDRIKPRKIKQAIVEIVSDSGEGAQKCGQSFGAISAKMGNGVWTVEIIPAEIQPPARSREGASGIRVRIGSDKVSNMGNHADLVIALNEQVVYGRIRQDAYNDNTLMFIENKWAKSEQETIRQQYSEALLKFKELGIKVVEIPMEEECLKLMPDPRKGKNMWILGLLSYMYDRDIPKAEDQIRRIFKKKTDAVIDLNIKLLHAGYDWARENLPFRYEVTPMDVDNDMVVMNGNEALSMGIMASGIELCSMYPITPATSVSHHLAENFERVGGIVHQAEDEISAIGFAIGASFAGKPAVTVTSGPGLALKTEFIGLAVMAEIPLVIIDVQRGGPSTGLPTKVEQSDLLAAIYGEAGDAPKIVLAAATIEECFHFVVLARKLAESFRTPVILLSDANLATGVQPFPRPKIDPLWLTNPIDQSPWKDGALPFEWDENTGTSKRPIPGQKGGMYTVTGLAHGQTGKVAYDPEINQASVESRSRKIASFQKSLKPPKINGDPEGDILLVGWGSTLGAIEEAVADARAEGLKVSSLHLRFLFPIVPGLVDIFNRFKKVITVEINYSDTLGHPMITQENRRYAQLAWLLRAKTHMDIDCFSNVYGQPLNPEKVLKMIKRELIIENSEVKG</sequence>
<evidence type="ECO:0000313" key="6">
    <source>
        <dbReference type="Proteomes" id="UP000664163"/>
    </source>
</evidence>
<evidence type="ECO:0000256" key="1">
    <source>
        <dbReference type="ARBA" id="ARBA00023002"/>
    </source>
</evidence>
<dbReference type="Gene3D" id="3.40.50.920">
    <property type="match status" value="1"/>
</dbReference>
<feature type="domain" description="Pyruvate/ketoisovalerate oxidoreductase catalytic" evidence="2">
    <location>
        <begin position="33"/>
        <end position="218"/>
    </location>
</feature>
<dbReference type="Gene3D" id="3.40.50.970">
    <property type="match status" value="1"/>
</dbReference>
<dbReference type="Gene3D" id="3.40.920.10">
    <property type="entry name" value="Pyruvate-ferredoxin oxidoreductase, PFOR, domain III"/>
    <property type="match status" value="1"/>
</dbReference>
<dbReference type="NCBIfam" id="TIGR03710">
    <property type="entry name" value="OAFO_sf"/>
    <property type="match status" value="1"/>
</dbReference>
<accession>A0ABS3ERY8</accession>
<dbReference type="InterPro" id="IPR009014">
    <property type="entry name" value="Transketo_C/PFOR_II"/>
</dbReference>
<feature type="domain" description="Pyruvate flavodoxin/ferredoxin oxidoreductase pyrimidine binding" evidence="3">
    <location>
        <begin position="252"/>
        <end position="477"/>
    </location>
</feature>
<proteinExistence type="predicted"/>
<dbReference type="InterPro" id="IPR050722">
    <property type="entry name" value="Pyruvate:ferred/Flavod_OxRd"/>
</dbReference>
<dbReference type="InterPro" id="IPR019752">
    <property type="entry name" value="Pyrv/ketoisovalerate_OxRed_cat"/>
</dbReference>
<dbReference type="Pfam" id="PF17147">
    <property type="entry name" value="PFOR_II"/>
    <property type="match status" value="1"/>
</dbReference>
<dbReference type="RefSeq" id="WP_207069488.1">
    <property type="nucleotide sequence ID" value="NZ_JAFLND010000001.1"/>
</dbReference>
<keyword evidence="6" id="KW-1185">Reference proteome</keyword>
<dbReference type="SUPFAM" id="SSF52518">
    <property type="entry name" value="Thiamin diphosphate-binding fold (THDP-binding)"/>
    <property type="match status" value="1"/>
</dbReference>
<feature type="domain" description="Pyruvate:ferredoxin oxidoreductase core" evidence="4">
    <location>
        <begin position="512"/>
        <end position="580"/>
    </location>
</feature>
<protein>
    <submittedName>
        <fullName evidence="5">2-oxoacid:acceptor oxidoreductase subunit alpha</fullName>
    </submittedName>
</protein>
<evidence type="ECO:0000259" key="2">
    <source>
        <dbReference type="Pfam" id="PF01558"/>
    </source>
</evidence>
<dbReference type="CDD" id="cd07034">
    <property type="entry name" value="TPP_PYR_PFOR_IOR-alpha_like"/>
    <property type="match status" value="1"/>
</dbReference>
<dbReference type="Proteomes" id="UP000664163">
    <property type="component" value="Unassembled WGS sequence"/>
</dbReference>
<dbReference type="SUPFAM" id="SSF53323">
    <property type="entry name" value="Pyruvate-ferredoxin oxidoreductase, PFOR, domain III"/>
    <property type="match status" value="1"/>
</dbReference>
<dbReference type="SUPFAM" id="SSF52922">
    <property type="entry name" value="TK C-terminal domain-like"/>
    <property type="match status" value="1"/>
</dbReference>
<evidence type="ECO:0000259" key="3">
    <source>
        <dbReference type="Pfam" id="PF01855"/>
    </source>
</evidence>
<dbReference type="Pfam" id="PF01558">
    <property type="entry name" value="POR"/>
    <property type="match status" value="1"/>
</dbReference>
<dbReference type="InterPro" id="IPR002869">
    <property type="entry name" value="Pyrv_flavodox_OxRed_cen"/>
</dbReference>
<dbReference type="InterPro" id="IPR002880">
    <property type="entry name" value="Pyrv_Fd/Flavodoxin_OxRdtase_N"/>
</dbReference>
<dbReference type="InterPro" id="IPR029061">
    <property type="entry name" value="THDP-binding"/>
</dbReference>
<evidence type="ECO:0000313" key="5">
    <source>
        <dbReference type="EMBL" id="MBO0328928.1"/>
    </source>
</evidence>
<organism evidence="5 6">
    <name type="scientific">[Muricauda] lutisoli</name>
    <dbReference type="NCBI Taxonomy" id="2816035"/>
    <lineage>
        <taxon>Bacteria</taxon>
        <taxon>Pseudomonadati</taxon>
        <taxon>Bacteroidota</taxon>
        <taxon>Flavobacteriia</taxon>
        <taxon>Flavobacteriales</taxon>
        <taxon>Flavobacteriaceae</taxon>
        <taxon>Allomuricauda</taxon>
    </lineage>
</organism>
<dbReference type="Pfam" id="PF01855">
    <property type="entry name" value="POR_N"/>
    <property type="match status" value="1"/>
</dbReference>
<dbReference type="EMBL" id="JAFLND010000001">
    <property type="protein sequence ID" value="MBO0328928.1"/>
    <property type="molecule type" value="Genomic_DNA"/>
</dbReference>
<keyword evidence="1" id="KW-0560">Oxidoreductase</keyword>
<dbReference type="InterPro" id="IPR033412">
    <property type="entry name" value="PFOR_II"/>
</dbReference>
<evidence type="ECO:0000259" key="4">
    <source>
        <dbReference type="Pfam" id="PF17147"/>
    </source>
</evidence>